<evidence type="ECO:0000256" key="8">
    <source>
        <dbReference type="ARBA" id="ARBA00047417"/>
    </source>
</evidence>
<feature type="compositionally biased region" description="Basic and acidic residues" evidence="12">
    <location>
        <begin position="373"/>
        <end position="383"/>
    </location>
</feature>
<evidence type="ECO:0000256" key="5">
    <source>
        <dbReference type="ARBA" id="ARBA00022801"/>
    </source>
</evidence>
<evidence type="ECO:0000256" key="9">
    <source>
        <dbReference type="PIRSR" id="PIRSR600101-1"/>
    </source>
</evidence>
<keyword evidence="15" id="KW-1185">Reference proteome</keyword>
<evidence type="ECO:0000256" key="11">
    <source>
        <dbReference type="RuleBase" id="RU368036"/>
    </source>
</evidence>
<dbReference type="PANTHER" id="PTHR43199:SF1">
    <property type="entry name" value="GLUTATHIONE HYDROLASE PROENZYME"/>
    <property type="match status" value="1"/>
</dbReference>
<dbReference type="Proteomes" id="UP000016540">
    <property type="component" value="Unassembled WGS sequence"/>
</dbReference>
<evidence type="ECO:0000256" key="10">
    <source>
        <dbReference type="PIRSR" id="PIRSR600101-2"/>
    </source>
</evidence>
<dbReference type="UniPathway" id="UPA00204"/>
<dbReference type="GO" id="GO:0036374">
    <property type="term" value="F:glutathione hydrolase activity"/>
    <property type="evidence" value="ECO:0007669"/>
    <property type="project" value="UniProtKB-UniRule"/>
</dbReference>
<keyword evidence="13" id="KW-0812">Transmembrane</keyword>
<keyword evidence="11" id="KW-0317">Glutathione biosynthesis</keyword>
<dbReference type="OrthoDB" id="5297205at2"/>
<comment type="catalytic activity">
    <reaction evidence="8 11">
        <text>an N-terminal (5-L-glutamyl)-[peptide] + an alpha-amino acid = 5-L-glutamyl amino acid + an N-terminal L-alpha-aminoacyl-[peptide]</text>
        <dbReference type="Rhea" id="RHEA:23904"/>
        <dbReference type="Rhea" id="RHEA-COMP:9780"/>
        <dbReference type="Rhea" id="RHEA-COMP:9795"/>
        <dbReference type="ChEBI" id="CHEBI:77644"/>
        <dbReference type="ChEBI" id="CHEBI:78597"/>
        <dbReference type="ChEBI" id="CHEBI:78599"/>
        <dbReference type="ChEBI" id="CHEBI:78608"/>
        <dbReference type="EC" id="2.3.2.2"/>
    </reaction>
</comment>
<evidence type="ECO:0000256" key="4">
    <source>
        <dbReference type="ARBA" id="ARBA00022679"/>
    </source>
</evidence>
<dbReference type="AlphaFoldDB" id="R8AX93"/>
<dbReference type="PANTHER" id="PTHR43199">
    <property type="entry name" value="GLUTATHIONE HYDROLASE"/>
    <property type="match status" value="1"/>
</dbReference>
<dbReference type="Gene3D" id="1.10.246.130">
    <property type="match status" value="1"/>
</dbReference>
<comment type="caution">
    <text evidence="14">The sequence shown here is derived from an EMBL/GenBank/DDBJ whole genome shotgun (WGS) entry which is preliminary data.</text>
</comment>
<organism evidence="14 15">
    <name type="scientific">Marinobacter lipolyticus SM19</name>
    <dbReference type="NCBI Taxonomy" id="1318628"/>
    <lineage>
        <taxon>Bacteria</taxon>
        <taxon>Pseudomonadati</taxon>
        <taxon>Pseudomonadota</taxon>
        <taxon>Gammaproteobacteria</taxon>
        <taxon>Pseudomonadales</taxon>
        <taxon>Marinobacteraceae</taxon>
        <taxon>Marinobacter</taxon>
    </lineage>
</organism>
<comment type="PTM">
    <text evidence="11">Cleaved by autocatalysis into a large and a small subunit.</text>
</comment>
<proteinExistence type="inferred from homology"/>
<dbReference type="EMBL" id="ASAD01000021">
    <property type="protein sequence ID" value="EON90936.1"/>
    <property type="molecule type" value="Genomic_DNA"/>
</dbReference>
<keyword evidence="7 11" id="KW-0012">Acyltransferase</keyword>
<dbReference type="InterPro" id="IPR000101">
    <property type="entry name" value="GGT_peptidase"/>
</dbReference>
<dbReference type="Gene3D" id="3.60.20.40">
    <property type="match status" value="1"/>
</dbReference>
<feature type="transmembrane region" description="Helical" evidence="13">
    <location>
        <begin position="21"/>
        <end position="42"/>
    </location>
</feature>
<evidence type="ECO:0000256" key="13">
    <source>
        <dbReference type="SAM" id="Phobius"/>
    </source>
</evidence>
<accession>R8AX93</accession>
<evidence type="ECO:0000256" key="7">
    <source>
        <dbReference type="ARBA" id="ARBA00023315"/>
    </source>
</evidence>
<dbReference type="EC" id="2.3.2.2" evidence="11"/>
<feature type="binding site" evidence="10">
    <location>
        <begin position="469"/>
        <end position="470"/>
    </location>
    <ligand>
        <name>L-glutamate</name>
        <dbReference type="ChEBI" id="CHEBI:29985"/>
    </ligand>
</feature>
<sequence>MDRGLYHRTNKNPARRHSGRLSVVAAMTFLFVIGPAFGQAILEGERFHPVTAKQGMVATSHTLATDVALEVLKKGGNAVDAAVTAGFALAVTQPRSGNIGGGGFMLISKGDGSEPEAIDYREKAPAAATESMFQDESGNVVRDRSRFTHLAAGVPGTVAGLALALERHGTISLKQALAPAITLAREGFIVPLRFTEGLEQARDRLERWPATRTTFYKEDGRAWQPGERFRQPELADTLQRIADNGVKGFYEGKTATLITEEMARHGGLITREDLINYRPAIRTPVHGTYRGYDIYSMSPPSSGGTHIVQILNILEGFPMAQFGHNSADAIHHMAEAMKLAYADRSKYLGDTDFVDVPLTGLTSKGYAEELRKSIDPDKARPADDINPGQPAAWESPETTHFSVVDKWGNAVSNTYTINFSYGSGITVKGAGFLLNNEMDDFSAKPGVPNAYGLIGGEANKVEPGKRMLSSMSPTIVRKDGQNVLVTGSPGGSRIITTTLQVILNVIDHGMNIQTAVSAPRMHHQWLPDEIRVEQGISPDSIHLLEERGHTIVHGSAMGAIQSIMVSEDGVLHGGADPRRSTSSAMGY</sequence>
<keyword evidence="6 11" id="KW-0865">Zymogen</keyword>
<comment type="catalytic activity">
    <reaction evidence="1 11">
        <text>an S-substituted glutathione + H2O = an S-substituted L-cysteinylglycine + L-glutamate</text>
        <dbReference type="Rhea" id="RHEA:59468"/>
        <dbReference type="ChEBI" id="CHEBI:15377"/>
        <dbReference type="ChEBI" id="CHEBI:29985"/>
        <dbReference type="ChEBI" id="CHEBI:90779"/>
        <dbReference type="ChEBI" id="CHEBI:143103"/>
        <dbReference type="EC" id="3.4.19.13"/>
    </reaction>
</comment>
<dbReference type="GO" id="GO:0103068">
    <property type="term" value="F:leukotriene C4 gamma-glutamyl transferase activity"/>
    <property type="evidence" value="ECO:0007669"/>
    <property type="project" value="UniProtKB-EC"/>
</dbReference>
<keyword evidence="5 11" id="KW-0378">Hydrolase</keyword>
<evidence type="ECO:0000313" key="15">
    <source>
        <dbReference type="Proteomes" id="UP000016540"/>
    </source>
</evidence>
<dbReference type="HOGENOM" id="CLU_014813_0_3_6"/>
<dbReference type="SUPFAM" id="SSF56235">
    <property type="entry name" value="N-terminal nucleophile aminohydrolases (Ntn hydrolases)"/>
    <property type="match status" value="1"/>
</dbReference>
<dbReference type="InterPro" id="IPR051792">
    <property type="entry name" value="GGT_bact"/>
</dbReference>
<keyword evidence="4 11" id="KW-0808">Transferase</keyword>
<feature type="binding site" evidence="10">
    <location>
        <begin position="416"/>
        <end position="418"/>
    </location>
    <ligand>
        <name>L-glutamate</name>
        <dbReference type="ChEBI" id="CHEBI:29985"/>
    </ligand>
</feature>
<comment type="subunit">
    <text evidence="11">This enzyme consists of two polypeptide chains, which are synthesized in precursor form from a single polypeptide.</text>
</comment>
<reference evidence="14 15" key="1">
    <citation type="journal article" date="2013" name="Genome Announc.">
        <title>Draft Genome Sequence of the Moderately Halophilic Bacterium Marinobacter lipolyticus Strain SM19.</title>
        <authorList>
            <person name="Papke R.T."/>
            <person name="de la Haba R.R."/>
            <person name="Infante-Dominguez C."/>
            <person name="Perez D."/>
            <person name="Sanchez-Porro C."/>
            <person name="Lapierre P."/>
            <person name="Ventosa A."/>
        </authorList>
    </citation>
    <scope>NUCLEOTIDE SEQUENCE [LARGE SCALE GENOMIC DNA]</scope>
    <source>
        <strain evidence="14 15">SM19</strain>
    </source>
</reference>
<dbReference type="InterPro" id="IPR055262">
    <property type="entry name" value="GGT_CS"/>
</dbReference>
<dbReference type="Pfam" id="PF01019">
    <property type="entry name" value="G_glu_transpept"/>
    <property type="match status" value="1"/>
</dbReference>
<dbReference type="EC" id="3.4.19.13" evidence="11"/>
<dbReference type="GO" id="GO:0006750">
    <property type="term" value="P:glutathione biosynthetic process"/>
    <property type="evidence" value="ECO:0007669"/>
    <property type="project" value="UniProtKB-KW"/>
</dbReference>
<dbReference type="STRING" id="1318628.MARLIPOL_16194"/>
<dbReference type="FunFam" id="3.60.20.40:FF:000003">
    <property type="entry name" value="Gamma-glutamyltranspeptidase"/>
    <property type="match status" value="1"/>
</dbReference>
<dbReference type="InterPro" id="IPR043137">
    <property type="entry name" value="GGT_ssub_C"/>
</dbReference>
<evidence type="ECO:0000256" key="6">
    <source>
        <dbReference type="ARBA" id="ARBA00023145"/>
    </source>
</evidence>
<feature type="binding site" evidence="10">
    <location>
        <position position="491"/>
    </location>
    <ligand>
        <name>L-glutamate</name>
        <dbReference type="ChEBI" id="CHEBI:29985"/>
    </ligand>
</feature>
<dbReference type="PROSITE" id="PS00462">
    <property type="entry name" value="G_GLU_TRANSPEPTIDASE"/>
    <property type="match status" value="1"/>
</dbReference>
<dbReference type="InterPro" id="IPR029055">
    <property type="entry name" value="Ntn_hydrolases_N"/>
</dbReference>
<name>R8AX93_9GAMM</name>
<dbReference type="NCBIfam" id="TIGR00066">
    <property type="entry name" value="g_glut_trans"/>
    <property type="match status" value="1"/>
</dbReference>
<evidence type="ECO:0000256" key="12">
    <source>
        <dbReference type="SAM" id="MobiDB-lite"/>
    </source>
</evidence>
<evidence type="ECO:0000313" key="14">
    <source>
        <dbReference type="EMBL" id="EON90936.1"/>
    </source>
</evidence>
<comment type="pathway">
    <text evidence="11">Sulfur metabolism; glutathione metabolism.</text>
</comment>
<dbReference type="GO" id="GO:0006751">
    <property type="term" value="P:glutathione catabolic process"/>
    <property type="evidence" value="ECO:0007669"/>
    <property type="project" value="UniProtKB-UniRule"/>
</dbReference>
<evidence type="ECO:0000256" key="1">
    <source>
        <dbReference type="ARBA" id="ARBA00001049"/>
    </source>
</evidence>
<keyword evidence="13" id="KW-0472">Membrane</keyword>
<evidence type="ECO:0000256" key="3">
    <source>
        <dbReference type="ARBA" id="ARBA00009381"/>
    </source>
</evidence>
<dbReference type="PATRIC" id="fig|1318628.3.peg.3238"/>
<comment type="catalytic activity">
    <reaction evidence="2 11">
        <text>glutathione + H2O = L-cysteinylglycine + L-glutamate</text>
        <dbReference type="Rhea" id="RHEA:28807"/>
        <dbReference type="ChEBI" id="CHEBI:15377"/>
        <dbReference type="ChEBI" id="CHEBI:29985"/>
        <dbReference type="ChEBI" id="CHEBI:57925"/>
        <dbReference type="ChEBI" id="CHEBI:61694"/>
        <dbReference type="EC" id="3.4.19.13"/>
    </reaction>
</comment>
<dbReference type="PRINTS" id="PR01210">
    <property type="entry name" value="GGTRANSPTASE"/>
</dbReference>
<feature type="active site" description="Nucleophile" evidence="9">
    <location>
        <position position="398"/>
    </location>
</feature>
<dbReference type="eggNOG" id="COG0405">
    <property type="taxonomic scope" value="Bacteria"/>
</dbReference>
<gene>
    <name evidence="14" type="ORF">MARLIPOL_16194</name>
</gene>
<feature type="binding site" evidence="10">
    <location>
        <position position="440"/>
    </location>
    <ligand>
        <name>L-glutamate</name>
        <dbReference type="ChEBI" id="CHEBI:29985"/>
    </ligand>
</feature>
<evidence type="ECO:0000256" key="2">
    <source>
        <dbReference type="ARBA" id="ARBA00001089"/>
    </source>
</evidence>
<protein>
    <recommendedName>
        <fullName evidence="11">Glutathione hydrolase proenzyme</fullName>
        <ecNumber evidence="11">2.3.2.2</ecNumber>
        <ecNumber evidence="11">3.4.19.13</ecNumber>
    </recommendedName>
    <component>
        <recommendedName>
            <fullName evidence="11">Glutathione hydrolase large chain</fullName>
        </recommendedName>
    </component>
    <component>
        <recommendedName>
            <fullName evidence="11">Glutathione hydrolase small chain</fullName>
        </recommendedName>
    </component>
</protein>
<comment type="similarity">
    <text evidence="3 11">Belongs to the gamma-glutamyltransferase family.</text>
</comment>
<feature type="binding site" evidence="10">
    <location>
        <position position="121"/>
    </location>
    <ligand>
        <name>L-glutamate</name>
        <dbReference type="ChEBI" id="CHEBI:29985"/>
    </ligand>
</feature>
<feature type="region of interest" description="Disordered" evidence="12">
    <location>
        <begin position="373"/>
        <end position="397"/>
    </location>
</feature>
<dbReference type="InterPro" id="IPR043138">
    <property type="entry name" value="GGT_lsub"/>
</dbReference>
<keyword evidence="13" id="KW-1133">Transmembrane helix</keyword>